<accession>A0AA91TVV7</accession>
<evidence type="ECO:0000313" key="2">
    <source>
        <dbReference type="Proteomes" id="UP000216961"/>
    </source>
</evidence>
<proteinExistence type="predicted"/>
<dbReference type="Proteomes" id="UP000216961">
    <property type="component" value="Unassembled WGS sequence"/>
</dbReference>
<dbReference type="AlphaFoldDB" id="A0AA91TVV7"/>
<dbReference type="RefSeq" id="WP_095328695.1">
    <property type="nucleotide sequence ID" value="NZ_NPBQ01000016.1"/>
</dbReference>
<gene>
    <name evidence="1" type="ORF">CHH57_02215</name>
</gene>
<sequence length="94" mass="11107">MNVLQEFKTTKQLVLYVLEHYPETRNSDNKLYIQAAKLLGAVTLDDLNKIKLNLISVHKLRQQIQNKDGLYPATDEIKYIRNKREKEIKNYMIS</sequence>
<comment type="caution">
    <text evidence="1">The sequence shown here is derived from an EMBL/GenBank/DDBJ whole genome shotgun (WGS) entry which is preliminary data.</text>
</comment>
<protein>
    <submittedName>
        <fullName evidence="1">Uncharacterized protein</fullName>
    </submittedName>
</protein>
<dbReference type="EMBL" id="NPBQ01000016">
    <property type="protein sequence ID" value="PAD84866.1"/>
    <property type="molecule type" value="Genomic_DNA"/>
</dbReference>
<evidence type="ECO:0000313" key="1">
    <source>
        <dbReference type="EMBL" id="PAD84866.1"/>
    </source>
</evidence>
<organism evidence="1 2">
    <name type="scientific">Niallia circulans</name>
    <name type="common">Bacillus circulans</name>
    <dbReference type="NCBI Taxonomy" id="1397"/>
    <lineage>
        <taxon>Bacteria</taxon>
        <taxon>Bacillati</taxon>
        <taxon>Bacillota</taxon>
        <taxon>Bacilli</taxon>
        <taxon>Bacillales</taxon>
        <taxon>Bacillaceae</taxon>
        <taxon>Niallia</taxon>
    </lineage>
</organism>
<reference evidence="1 2" key="1">
    <citation type="submission" date="2017-07" db="EMBL/GenBank/DDBJ databases">
        <title>Isolation and whole genome analysis of endospore-forming bacteria from heroin.</title>
        <authorList>
            <person name="Kalinowski J."/>
            <person name="Ahrens B."/>
            <person name="Al-Dilaimi A."/>
            <person name="Winkler A."/>
            <person name="Wibberg D."/>
            <person name="Schleenbecker U."/>
            <person name="Ruckert C."/>
            <person name="Wolfel R."/>
            <person name="Grass G."/>
        </authorList>
    </citation>
    <scope>NUCLEOTIDE SEQUENCE [LARGE SCALE GENOMIC DNA]</scope>
    <source>
        <strain evidence="1 2">7521-2</strain>
    </source>
</reference>
<name>A0AA91TVV7_NIACI</name>